<keyword evidence="6" id="KW-1185">Reference proteome</keyword>
<feature type="non-terminal residue" evidence="5">
    <location>
        <position position="1"/>
    </location>
</feature>
<dbReference type="InParanoid" id="A0A395JFC0"/>
<keyword evidence="4" id="KW-1133">Transmembrane helix</keyword>
<evidence type="ECO:0000256" key="3">
    <source>
        <dbReference type="ARBA" id="ARBA00023163"/>
    </source>
</evidence>
<proteinExistence type="predicted"/>
<keyword evidence="3" id="KW-0804">Transcription</keyword>
<keyword evidence="1" id="KW-0805">Transcription regulation</keyword>
<dbReference type="Proteomes" id="UP000253083">
    <property type="component" value="Unassembled WGS sequence"/>
</dbReference>
<evidence type="ECO:0000313" key="5">
    <source>
        <dbReference type="EMBL" id="RBP45001.1"/>
    </source>
</evidence>
<evidence type="ECO:0000256" key="4">
    <source>
        <dbReference type="SAM" id="Phobius"/>
    </source>
</evidence>
<dbReference type="GO" id="GO:0003700">
    <property type="term" value="F:DNA-binding transcription factor activity"/>
    <property type="evidence" value="ECO:0007669"/>
    <property type="project" value="InterPro"/>
</dbReference>
<dbReference type="GO" id="GO:0003677">
    <property type="term" value="F:DNA binding"/>
    <property type="evidence" value="ECO:0007669"/>
    <property type="project" value="UniProtKB-KW"/>
</dbReference>
<keyword evidence="2" id="KW-0238">DNA-binding</keyword>
<dbReference type="AlphaFoldDB" id="A0A395JFC0"/>
<comment type="caution">
    <text evidence="5">The sequence shown here is derived from an EMBL/GenBank/DDBJ whole genome shotgun (WGS) entry which is preliminary data.</text>
</comment>
<gene>
    <name evidence="5" type="ORF">DFR28_1201</name>
</gene>
<reference evidence="5 6" key="1">
    <citation type="submission" date="2018-06" db="EMBL/GenBank/DDBJ databases">
        <title>Genomic Encyclopedia of Type Strains, Phase IV (KMG-IV): sequencing the most valuable type-strain genomes for metagenomic binning, comparative biology and taxonomic classification.</title>
        <authorList>
            <person name="Goeker M."/>
        </authorList>
    </citation>
    <scope>NUCLEOTIDE SEQUENCE [LARGE SCALE GENOMIC DNA]</scope>
    <source>
        <strain evidence="5 6">DSM 24032</strain>
    </source>
</reference>
<dbReference type="EMBL" id="QNRT01000020">
    <property type="protein sequence ID" value="RBP45001.1"/>
    <property type="molecule type" value="Genomic_DNA"/>
</dbReference>
<feature type="transmembrane region" description="Helical" evidence="4">
    <location>
        <begin position="44"/>
        <end position="61"/>
    </location>
</feature>
<name>A0A395JFC0_9GAMM</name>
<sequence>RKCIKSSKKSHHLTRRQSSLRQQVGSAGRLLRAAPWLSVSSMKAIFILLITFYASASYGMWAKFAYLSPETETELGMSGLVSKLTAPDGTVTIRITAKSYSFKIATLIETENPLSISAQESLRYLLWSGDNPEENIVFSSRLSPIGTSRIEEVVKEQNGEGKQELYYEINTQICNRNLYVYIDSPYAIDDGGYWYSVDLSKYLDRDDC</sequence>
<evidence type="ECO:0000313" key="6">
    <source>
        <dbReference type="Proteomes" id="UP000253083"/>
    </source>
</evidence>
<keyword evidence="4" id="KW-0472">Membrane</keyword>
<accession>A0A395JFC0</accession>
<evidence type="ECO:0000256" key="1">
    <source>
        <dbReference type="ARBA" id="ARBA00023015"/>
    </source>
</evidence>
<organism evidence="5 6">
    <name type="scientific">Arenicella xantha</name>
    <dbReference type="NCBI Taxonomy" id="644221"/>
    <lineage>
        <taxon>Bacteria</taxon>
        <taxon>Pseudomonadati</taxon>
        <taxon>Pseudomonadota</taxon>
        <taxon>Gammaproteobacteria</taxon>
        <taxon>Arenicellales</taxon>
        <taxon>Arenicellaceae</taxon>
        <taxon>Arenicella</taxon>
    </lineage>
</organism>
<evidence type="ECO:0000256" key="2">
    <source>
        <dbReference type="ARBA" id="ARBA00023125"/>
    </source>
</evidence>
<keyword evidence="4" id="KW-0812">Transmembrane</keyword>
<dbReference type="PROSITE" id="PS51152">
    <property type="entry name" value="NFYA_HAP2_2"/>
    <property type="match status" value="1"/>
</dbReference>
<protein>
    <submittedName>
        <fullName evidence="5">Uncharacterized protein</fullName>
    </submittedName>
</protein>
<dbReference type="InterPro" id="IPR001289">
    <property type="entry name" value="NFYA"/>
</dbReference>